<keyword evidence="2" id="KW-1185">Reference proteome</keyword>
<evidence type="ECO:0008006" key="3">
    <source>
        <dbReference type="Google" id="ProtNLM"/>
    </source>
</evidence>
<evidence type="ECO:0000313" key="2">
    <source>
        <dbReference type="Proteomes" id="UP001518872"/>
    </source>
</evidence>
<evidence type="ECO:0000313" key="1">
    <source>
        <dbReference type="EMBL" id="MBM7075207.1"/>
    </source>
</evidence>
<dbReference type="Proteomes" id="UP001518872">
    <property type="component" value="Unassembled WGS sequence"/>
</dbReference>
<accession>A0ABS2ILH3</accession>
<dbReference type="EMBL" id="JAFEUC010000001">
    <property type="protein sequence ID" value="MBM7075207.1"/>
    <property type="molecule type" value="Genomic_DNA"/>
</dbReference>
<proteinExistence type="predicted"/>
<sequence length="360" mass="40123">MNTLTTTAVASSPVETFDERLRRLLRWHFDPQTGSPFWLRQRGLLDFDPLRDIDTAADLVRFPDLTDQLRHVPVGDLIPRGLTGTGFRVYESGGTSGAPKRIVDRDYRSRLLSWAMQRLRAHHIADPAHWLHLGPSGPHVFAYDCARYAALGNGLFHTVDFDPRWVKKLVAAGEADTVKRYVRHLLDQAAEVLRSQPVKVLSTTPPLIEAICADPELHAAVERTVETIIWAGTSFSPESLRQVEEVFFPDTTIVGIYGNTLMGVAPQRPRRPDDRHLCVFEPYAEAVWIDVIDDAGAVVDYGQRGRVRLSLVSDEMFLPNVIERDTAVRVEPVGDATVDGLAEVGTVAEVGDVRVIEGVY</sequence>
<dbReference type="RefSeq" id="WP_204923251.1">
    <property type="nucleotide sequence ID" value="NZ_JAFEUC010000001.1"/>
</dbReference>
<protein>
    <recommendedName>
        <fullName evidence="3">Phenazine biosynthesis protein</fullName>
    </recommendedName>
</protein>
<dbReference type="Gene3D" id="3.40.50.12780">
    <property type="entry name" value="N-terminal domain of ligase-like"/>
    <property type="match status" value="1"/>
</dbReference>
<dbReference type="SUPFAM" id="SSF56801">
    <property type="entry name" value="Acetyl-CoA synthetase-like"/>
    <property type="match status" value="1"/>
</dbReference>
<reference evidence="1 2" key="1">
    <citation type="submission" date="2021-02" db="EMBL/GenBank/DDBJ databases">
        <authorList>
            <person name="Ra J.-S."/>
        </authorList>
    </citation>
    <scope>NUCLEOTIDE SEQUENCE [LARGE SCALE GENOMIC DNA]</scope>
    <source>
        <strain evidence="1 2">MMS20-R1-14</strain>
    </source>
</reference>
<name>A0ABS2ILH3_9ACTN</name>
<gene>
    <name evidence="1" type="ORF">JQX11_02405</name>
</gene>
<organism evidence="1 2">
    <name type="scientific">Micromonospora humida</name>
    <dbReference type="NCBI Taxonomy" id="2809018"/>
    <lineage>
        <taxon>Bacteria</taxon>
        <taxon>Bacillati</taxon>
        <taxon>Actinomycetota</taxon>
        <taxon>Actinomycetes</taxon>
        <taxon>Micromonosporales</taxon>
        <taxon>Micromonosporaceae</taxon>
        <taxon>Micromonospora</taxon>
    </lineage>
</organism>
<dbReference type="InterPro" id="IPR042099">
    <property type="entry name" value="ANL_N_sf"/>
</dbReference>
<comment type="caution">
    <text evidence="1">The sequence shown here is derived from an EMBL/GenBank/DDBJ whole genome shotgun (WGS) entry which is preliminary data.</text>
</comment>